<protein>
    <submittedName>
        <fullName evidence="1">Uncharacterized protein</fullName>
    </submittedName>
</protein>
<gene>
    <name evidence="1" type="ORF">DFH07DRAFT_772651</name>
</gene>
<reference evidence="1" key="1">
    <citation type="submission" date="2023-03" db="EMBL/GenBank/DDBJ databases">
        <title>Massive genome expansion in bonnet fungi (Mycena s.s.) driven by repeated elements and novel gene families across ecological guilds.</title>
        <authorList>
            <consortium name="Lawrence Berkeley National Laboratory"/>
            <person name="Harder C.B."/>
            <person name="Miyauchi S."/>
            <person name="Viragh M."/>
            <person name="Kuo A."/>
            <person name="Thoen E."/>
            <person name="Andreopoulos B."/>
            <person name="Lu D."/>
            <person name="Skrede I."/>
            <person name="Drula E."/>
            <person name="Henrissat B."/>
            <person name="Morin E."/>
            <person name="Kohler A."/>
            <person name="Barry K."/>
            <person name="LaButti K."/>
            <person name="Morin E."/>
            <person name="Salamov A."/>
            <person name="Lipzen A."/>
            <person name="Mereny Z."/>
            <person name="Hegedus B."/>
            <person name="Baldrian P."/>
            <person name="Stursova M."/>
            <person name="Weitz H."/>
            <person name="Taylor A."/>
            <person name="Grigoriev I.V."/>
            <person name="Nagy L.G."/>
            <person name="Martin F."/>
            <person name="Kauserud H."/>
        </authorList>
    </citation>
    <scope>NUCLEOTIDE SEQUENCE</scope>
    <source>
        <strain evidence="1">CBHHK188m</strain>
    </source>
</reference>
<dbReference type="Proteomes" id="UP001215280">
    <property type="component" value="Unassembled WGS sequence"/>
</dbReference>
<evidence type="ECO:0000313" key="1">
    <source>
        <dbReference type="EMBL" id="KAJ7758185.1"/>
    </source>
</evidence>
<comment type="caution">
    <text evidence="1">The sequence shown here is derived from an EMBL/GenBank/DDBJ whole genome shotgun (WGS) entry which is preliminary data.</text>
</comment>
<organism evidence="1 2">
    <name type="scientific">Mycena maculata</name>
    <dbReference type="NCBI Taxonomy" id="230809"/>
    <lineage>
        <taxon>Eukaryota</taxon>
        <taxon>Fungi</taxon>
        <taxon>Dikarya</taxon>
        <taxon>Basidiomycota</taxon>
        <taxon>Agaricomycotina</taxon>
        <taxon>Agaricomycetes</taxon>
        <taxon>Agaricomycetidae</taxon>
        <taxon>Agaricales</taxon>
        <taxon>Marasmiineae</taxon>
        <taxon>Mycenaceae</taxon>
        <taxon>Mycena</taxon>
    </lineage>
</organism>
<dbReference type="EMBL" id="JARJLG010000056">
    <property type="protein sequence ID" value="KAJ7758185.1"/>
    <property type="molecule type" value="Genomic_DNA"/>
</dbReference>
<sequence>MCTIGWTPPKPEQTFQKIEEQIQSAYLGVAAAVELLQTESGVKDKIAAHWIQLLTEKARAMQKAQVFNRDTRDPRLNDSKIKGEARDDIKQSIIDAIQEELYSWVILQPQDQYAKLGEESRKISVRINMSGMRQPRPGMTNKGHYLRHDSSVLLSMVLTFLHFVPTTCFSTRIRSSGSILKHSNNSLFSNWTQNYVALPSFSSGKQMVCSEKLILWNPEIKDMEKYLSTGLDLQVFGCWNAVFRLCSVLSNHQTPSLDICQDFGRYGTVQAQLSGGWWKPEGGDWTQAGPKTALGSIWNNGLAEPGNLSRNWTGCKCSISLSKNLCFPGSWIFFSDRDEGVTAGQIVKILVPEGSLSHAEAIVVVTSDYSLF</sequence>
<dbReference type="AlphaFoldDB" id="A0AAD7J752"/>
<name>A0AAD7J752_9AGAR</name>
<keyword evidence="2" id="KW-1185">Reference proteome</keyword>
<proteinExistence type="predicted"/>
<accession>A0AAD7J752</accession>
<evidence type="ECO:0000313" key="2">
    <source>
        <dbReference type="Proteomes" id="UP001215280"/>
    </source>
</evidence>